<dbReference type="SMART" id="SM00471">
    <property type="entry name" value="HDc"/>
    <property type="match status" value="1"/>
</dbReference>
<comment type="caution">
    <text evidence="2">The sequence shown here is derived from an EMBL/GenBank/DDBJ whole genome shotgun (WGS) entry which is preliminary data.</text>
</comment>
<dbReference type="AlphaFoldDB" id="A0A1G2B6Q9"/>
<feature type="domain" description="HD" evidence="1">
    <location>
        <begin position="50"/>
        <end position="154"/>
    </location>
</feature>
<dbReference type="SUPFAM" id="SSF109604">
    <property type="entry name" value="HD-domain/PDEase-like"/>
    <property type="match status" value="1"/>
</dbReference>
<dbReference type="GO" id="GO:0006203">
    <property type="term" value="P:dGTP catabolic process"/>
    <property type="evidence" value="ECO:0007669"/>
    <property type="project" value="TreeGrafter"/>
</dbReference>
<name>A0A1G2B6Q9_9BACT</name>
<dbReference type="InterPro" id="IPR006674">
    <property type="entry name" value="HD_domain"/>
</dbReference>
<dbReference type="CDD" id="cd00077">
    <property type="entry name" value="HDc"/>
    <property type="match status" value="1"/>
</dbReference>
<sequence length="261" mass="29976">MRYQDTLYGEFHITERVLIELISSPALKRLKGIDPGAYRKPFFPGVPPSRFDHSIGVMLLLKKYRAPLEEQVAGLIHDVSHSAFSHGIDYILKRGTEKTQAHQDNIHHDFIKQSGIPAILSRHGFDLAYILDDSHFPLKETDIPDICADRLDYTFRDAVSYGELTATEVFEYLDHLHAENGFLAISSMRNGLPNFFICSMTNTGPAFVRQQCFKLSVITSVMHWRKNTSRNTISIRRIRKYLIELHRIMFMMNTLSSFGIV</sequence>
<dbReference type="InterPro" id="IPR050135">
    <property type="entry name" value="dGTPase-like"/>
</dbReference>
<dbReference type="Pfam" id="PF01966">
    <property type="entry name" value="HD"/>
    <property type="match status" value="1"/>
</dbReference>
<evidence type="ECO:0000259" key="1">
    <source>
        <dbReference type="PROSITE" id="PS51831"/>
    </source>
</evidence>
<dbReference type="EMBL" id="MHKE01000005">
    <property type="protein sequence ID" value="OGY84675.1"/>
    <property type="molecule type" value="Genomic_DNA"/>
</dbReference>
<accession>A0A1G2B6Q9</accession>
<organism evidence="2 3">
    <name type="scientific">Candidatus Kerfeldbacteria bacterium RIFCSPLOWO2_01_FULL_48_11</name>
    <dbReference type="NCBI Taxonomy" id="1798543"/>
    <lineage>
        <taxon>Bacteria</taxon>
        <taxon>Candidatus Kerfeldiibacteriota</taxon>
    </lineage>
</organism>
<dbReference type="PANTHER" id="PTHR11373:SF41">
    <property type="entry name" value="METAL-DEPENDENT PHOSPHOHYDROLASE"/>
    <property type="match status" value="1"/>
</dbReference>
<dbReference type="InterPro" id="IPR003607">
    <property type="entry name" value="HD/PDEase_dom"/>
</dbReference>
<proteinExistence type="predicted"/>
<gene>
    <name evidence="2" type="ORF">A2898_01040</name>
</gene>
<dbReference type="Gene3D" id="1.10.3210.10">
    <property type="entry name" value="Hypothetical protein af1432"/>
    <property type="match status" value="1"/>
</dbReference>
<protein>
    <recommendedName>
        <fullName evidence="1">HD domain-containing protein</fullName>
    </recommendedName>
</protein>
<dbReference type="Proteomes" id="UP000179164">
    <property type="component" value="Unassembled WGS sequence"/>
</dbReference>
<evidence type="ECO:0000313" key="2">
    <source>
        <dbReference type="EMBL" id="OGY84675.1"/>
    </source>
</evidence>
<dbReference type="GO" id="GO:0008832">
    <property type="term" value="F:dGTPase activity"/>
    <property type="evidence" value="ECO:0007669"/>
    <property type="project" value="TreeGrafter"/>
</dbReference>
<dbReference type="STRING" id="1798543.A2898_01040"/>
<evidence type="ECO:0000313" key="3">
    <source>
        <dbReference type="Proteomes" id="UP000179164"/>
    </source>
</evidence>
<dbReference type="PROSITE" id="PS51831">
    <property type="entry name" value="HD"/>
    <property type="match status" value="1"/>
</dbReference>
<dbReference type="PANTHER" id="PTHR11373">
    <property type="entry name" value="DEOXYNUCLEOSIDE TRIPHOSPHATE TRIPHOSPHOHYDROLASE"/>
    <property type="match status" value="1"/>
</dbReference>
<reference evidence="2 3" key="1">
    <citation type="journal article" date="2016" name="Nat. Commun.">
        <title>Thousands of microbial genomes shed light on interconnected biogeochemical processes in an aquifer system.</title>
        <authorList>
            <person name="Anantharaman K."/>
            <person name="Brown C.T."/>
            <person name="Hug L.A."/>
            <person name="Sharon I."/>
            <person name="Castelle C.J."/>
            <person name="Probst A.J."/>
            <person name="Thomas B.C."/>
            <person name="Singh A."/>
            <person name="Wilkins M.J."/>
            <person name="Karaoz U."/>
            <person name="Brodie E.L."/>
            <person name="Williams K.H."/>
            <person name="Hubbard S.S."/>
            <person name="Banfield J.F."/>
        </authorList>
    </citation>
    <scope>NUCLEOTIDE SEQUENCE [LARGE SCALE GENOMIC DNA]</scope>
</reference>